<dbReference type="PANTHER" id="PTHR30027:SF3">
    <property type="entry name" value="16S RRNA (URACIL(1498)-N(3))-METHYLTRANSFERASE"/>
    <property type="match status" value="1"/>
</dbReference>
<dbReference type="GO" id="GO:0032259">
    <property type="term" value="P:methylation"/>
    <property type="evidence" value="ECO:0007669"/>
    <property type="project" value="UniProtKB-KW"/>
</dbReference>
<keyword evidence="5 10" id="KW-0489">Methyltransferase</keyword>
<evidence type="ECO:0000313" key="13">
    <source>
        <dbReference type="EMBL" id="CAE6729421.1"/>
    </source>
</evidence>
<feature type="domain" description="Ribosomal RNA small subunit methyltransferase E PUA-like" evidence="12">
    <location>
        <begin position="18"/>
        <end position="65"/>
    </location>
</feature>
<evidence type="ECO:0000256" key="3">
    <source>
        <dbReference type="ARBA" id="ARBA00022490"/>
    </source>
</evidence>
<dbReference type="SUPFAM" id="SSF75217">
    <property type="entry name" value="alpha/beta knot"/>
    <property type="match status" value="1"/>
</dbReference>
<comment type="catalytic activity">
    <reaction evidence="9 10">
        <text>uridine(1498) in 16S rRNA + S-adenosyl-L-methionine = N(3)-methyluridine(1498) in 16S rRNA + S-adenosyl-L-homocysteine + H(+)</text>
        <dbReference type="Rhea" id="RHEA:42920"/>
        <dbReference type="Rhea" id="RHEA-COMP:10283"/>
        <dbReference type="Rhea" id="RHEA-COMP:10284"/>
        <dbReference type="ChEBI" id="CHEBI:15378"/>
        <dbReference type="ChEBI" id="CHEBI:57856"/>
        <dbReference type="ChEBI" id="CHEBI:59789"/>
        <dbReference type="ChEBI" id="CHEBI:65315"/>
        <dbReference type="ChEBI" id="CHEBI:74502"/>
        <dbReference type="EC" id="2.1.1.193"/>
    </reaction>
</comment>
<evidence type="ECO:0000256" key="5">
    <source>
        <dbReference type="ARBA" id="ARBA00022603"/>
    </source>
</evidence>
<feature type="domain" description="Ribosomal RNA small subunit methyltransferase E methyltransferase" evidence="11">
    <location>
        <begin position="76"/>
        <end position="238"/>
    </location>
</feature>
<dbReference type="GO" id="GO:0008168">
    <property type="term" value="F:methyltransferase activity"/>
    <property type="evidence" value="ECO:0007669"/>
    <property type="project" value="UniProtKB-KW"/>
</dbReference>
<dbReference type="InterPro" id="IPR046886">
    <property type="entry name" value="RsmE_MTase_dom"/>
</dbReference>
<dbReference type="PANTHER" id="PTHR30027">
    <property type="entry name" value="RIBOSOMAL RNA SMALL SUBUNIT METHYLTRANSFERASE E"/>
    <property type="match status" value="1"/>
</dbReference>
<dbReference type="InterPro" id="IPR015947">
    <property type="entry name" value="PUA-like_sf"/>
</dbReference>
<evidence type="ECO:0000256" key="10">
    <source>
        <dbReference type="PIRNR" id="PIRNR015601"/>
    </source>
</evidence>
<dbReference type="Pfam" id="PF20260">
    <property type="entry name" value="PUA_4"/>
    <property type="match status" value="1"/>
</dbReference>
<dbReference type="EMBL" id="CAJNBJ010000002">
    <property type="protein sequence ID" value="CAE6729421.1"/>
    <property type="molecule type" value="Genomic_DNA"/>
</dbReference>
<comment type="similarity">
    <text evidence="2 10">Belongs to the RNA methyltransferase RsmE family.</text>
</comment>
<comment type="caution">
    <text evidence="13">The sequence shown here is derived from an EMBL/GenBank/DDBJ whole genome shotgun (WGS) entry which is preliminary data.</text>
</comment>
<dbReference type="InterPro" id="IPR046887">
    <property type="entry name" value="RsmE_PUA-like"/>
</dbReference>
<dbReference type="Proteomes" id="UP000675880">
    <property type="component" value="Unassembled WGS sequence"/>
</dbReference>
<evidence type="ECO:0000256" key="2">
    <source>
        <dbReference type="ARBA" id="ARBA00005528"/>
    </source>
</evidence>
<protein>
    <recommendedName>
        <fullName evidence="10">Ribosomal RNA small subunit methyltransferase E</fullName>
        <ecNumber evidence="10">2.1.1.193</ecNumber>
    </recommendedName>
</protein>
<dbReference type="NCBIfam" id="TIGR00046">
    <property type="entry name" value="RsmE family RNA methyltransferase"/>
    <property type="match status" value="1"/>
</dbReference>
<sequence length="245" mass="26955">MPAFFISSSEIRETELTLTGDLCHHLRASLRVKPGEVLWLTDEHRQRYQVRVSALTSQALSAVILERRPGPIETAPPVLLAQALLKGDHMDWVVQKASELGVRTILPLISRHGVVRPQPERVASQVARWQRIATEAAQQSEQWQPPQVLVPLEVRRFFSSHAATCALLLAERQDTVGLTHVPLPTLPTDTVTLIVGPEGGWAEEELSHAIEGQCRAVSLGEHILRADTAAVTALSIVQSRLGRLG</sequence>
<comment type="subcellular location">
    <subcellularLocation>
        <location evidence="1 10">Cytoplasm</location>
    </subcellularLocation>
</comment>
<dbReference type="RefSeq" id="WP_213041635.1">
    <property type="nucleotide sequence ID" value="NZ_CAJNBJ010000002.1"/>
</dbReference>
<evidence type="ECO:0000313" key="14">
    <source>
        <dbReference type="Proteomes" id="UP000675880"/>
    </source>
</evidence>
<name>A0ABM8R2J5_9BACT</name>
<dbReference type="PIRSF" id="PIRSF015601">
    <property type="entry name" value="MTase_slr0722"/>
    <property type="match status" value="1"/>
</dbReference>
<keyword evidence="7 10" id="KW-0949">S-adenosyl-L-methionine</keyword>
<proteinExistence type="inferred from homology"/>
<evidence type="ECO:0000256" key="8">
    <source>
        <dbReference type="ARBA" id="ARBA00025699"/>
    </source>
</evidence>
<evidence type="ECO:0000256" key="1">
    <source>
        <dbReference type="ARBA" id="ARBA00004496"/>
    </source>
</evidence>
<gene>
    <name evidence="13" type="ORF">NSPZN2_100279</name>
</gene>
<evidence type="ECO:0000256" key="4">
    <source>
        <dbReference type="ARBA" id="ARBA00022552"/>
    </source>
</evidence>
<dbReference type="Gene3D" id="3.40.1280.10">
    <property type="match status" value="1"/>
</dbReference>
<keyword evidence="3 10" id="KW-0963">Cytoplasm</keyword>
<organism evidence="13 14">
    <name type="scientific">Nitrospira defluvii</name>
    <dbReference type="NCBI Taxonomy" id="330214"/>
    <lineage>
        <taxon>Bacteria</taxon>
        <taxon>Pseudomonadati</taxon>
        <taxon>Nitrospirota</taxon>
        <taxon>Nitrospiria</taxon>
        <taxon>Nitrospirales</taxon>
        <taxon>Nitrospiraceae</taxon>
        <taxon>Nitrospira</taxon>
    </lineage>
</organism>
<dbReference type="InterPro" id="IPR029026">
    <property type="entry name" value="tRNA_m1G_MTases_N"/>
</dbReference>
<evidence type="ECO:0000259" key="12">
    <source>
        <dbReference type="Pfam" id="PF20260"/>
    </source>
</evidence>
<evidence type="ECO:0000256" key="9">
    <source>
        <dbReference type="ARBA" id="ARBA00047944"/>
    </source>
</evidence>
<dbReference type="SUPFAM" id="SSF88697">
    <property type="entry name" value="PUA domain-like"/>
    <property type="match status" value="1"/>
</dbReference>
<reference evidence="13 14" key="1">
    <citation type="submission" date="2021-02" db="EMBL/GenBank/DDBJ databases">
        <authorList>
            <person name="Han P."/>
        </authorList>
    </citation>
    <scope>NUCLEOTIDE SEQUENCE [LARGE SCALE GENOMIC DNA]</scope>
    <source>
        <strain evidence="13">Candidatus Nitrospira sp. ZN2</strain>
    </source>
</reference>
<keyword evidence="4 10" id="KW-0698">rRNA processing</keyword>
<evidence type="ECO:0000256" key="6">
    <source>
        <dbReference type="ARBA" id="ARBA00022679"/>
    </source>
</evidence>
<evidence type="ECO:0000259" key="11">
    <source>
        <dbReference type="Pfam" id="PF04452"/>
    </source>
</evidence>
<dbReference type="InterPro" id="IPR029028">
    <property type="entry name" value="Alpha/beta_knot_MTases"/>
</dbReference>
<keyword evidence="14" id="KW-1185">Reference proteome</keyword>
<dbReference type="InterPro" id="IPR006700">
    <property type="entry name" value="RsmE"/>
</dbReference>
<keyword evidence="6 10" id="KW-0808">Transferase</keyword>
<accession>A0ABM8R2J5</accession>
<dbReference type="Pfam" id="PF04452">
    <property type="entry name" value="Methyltrans_RNA"/>
    <property type="match status" value="1"/>
</dbReference>
<dbReference type="EC" id="2.1.1.193" evidence="10"/>
<dbReference type="CDD" id="cd18084">
    <property type="entry name" value="RsmE-like"/>
    <property type="match status" value="1"/>
</dbReference>
<comment type="function">
    <text evidence="8 10">Specifically methylates the N3 position of the uracil ring of uridine 1498 (m3U1498) in 16S rRNA. Acts on the fully assembled 30S ribosomal subunit.</text>
</comment>
<evidence type="ECO:0000256" key="7">
    <source>
        <dbReference type="ARBA" id="ARBA00022691"/>
    </source>
</evidence>